<feature type="binding site" evidence="7">
    <location>
        <begin position="83"/>
        <end position="85"/>
    </location>
    <ligand>
        <name>ATP</name>
        <dbReference type="ChEBI" id="CHEBI:30616"/>
    </ligand>
</feature>
<dbReference type="PANTHER" id="PTHR24350">
    <property type="entry name" value="SERINE/THREONINE-PROTEIN KINASE IAL-RELATED"/>
    <property type="match status" value="1"/>
</dbReference>
<gene>
    <name evidence="11" type="ORF">CEUSTIGMA_g5920.t1</name>
</gene>
<dbReference type="InterPro" id="IPR030616">
    <property type="entry name" value="Aur-like"/>
</dbReference>
<organism evidence="11 12">
    <name type="scientific">Chlamydomonas eustigma</name>
    <dbReference type="NCBI Taxonomy" id="1157962"/>
    <lineage>
        <taxon>Eukaryota</taxon>
        <taxon>Viridiplantae</taxon>
        <taxon>Chlorophyta</taxon>
        <taxon>core chlorophytes</taxon>
        <taxon>Chlorophyceae</taxon>
        <taxon>CS clade</taxon>
        <taxon>Chlamydomonadales</taxon>
        <taxon>Chlamydomonadaceae</taxon>
        <taxon>Chlamydomonas</taxon>
    </lineage>
</organism>
<evidence type="ECO:0000313" key="11">
    <source>
        <dbReference type="EMBL" id="GAX78481.1"/>
    </source>
</evidence>
<keyword evidence="2" id="KW-0808">Transferase</keyword>
<feature type="compositionally biased region" description="Basic and acidic residues" evidence="9">
    <location>
        <begin position="57"/>
        <end position="70"/>
    </location>
</feature>
<dbReference type="EMBL" id="BEGY01000033">
    <property type="protein sequence ID" value="GAX78481.1"/>
    <property type="molecule type" value="Genomic_DNA"/>
</dbReference>
<feature type="compositionally biased region" description="Polar residues" evidence="9">
    <location>
        <begin position="24"/>
        <end position="50"/>
    </location>
</feature>
<feature type="binding site" evidence="7">
    <location>
        <begin position="134"/>
        <end position="135"/>
    </location>
    <ligand>
        <name>ATP</name>
        <dbReference type="ChEBI" id="CHEBI:30616"/>
    </ligand>
</feature>
<feature type="region of interest" description="Disordered" evidence="9">
    <location>
        <begin position="1"/>
        <end position="70"/>
    </location>
</feature>
<dbReference type="InterPro" id="IPR011009">
    <property type="entry name" value="Kinase-like_dom_sf"/>
</dbReference>
<accession>A0A250X5X4</accession>
<keyword evidence="12" id="KW-1185">Reference proteome</keyword>
<dbReference type="Gene3D" id="1.10.510.10">
    <property type="entry name" value="Transferase(Phosphotransferase) domain 1"/>
    <property type="match status" value="1"/>
</dbReference>
<dbReference type="InterPro" id="IPR000719">
    <property type="entry name" value="Prot_kinase_dom"/>
</dbReference>
<evidence type="ECO:0000256" key="9">
    <source>
        <dbReference type="SAM" id="MobiDB-lite"/>
    </source>
</evidence>
<dbReference type="GO" id="GO:0005524">
    <property type="term" value="F:ATP binding"/>
    <property type="evidence" value="ECO:0007669"/>
    <property type="project" value="UniProtKB-KW"/>
</dbReference>
<evidence type="ECO:0000259" key="10">
    <source>
        <dbReference type="PROSITE" id="PS50011"/>
    </source>
</evidence>
<dbReference type="OrthoDB" id="545463at2759"/>
<reference evidence="11 12" key="1">
    <citation type="submission" date="2017-08" db="EMBL/GenBank/DDBJ databases">
        <title>Acidophilic green algal genome provides insights into adaptation to an acidic environment.</title>
        <authorList>
            <person name="Hirooka S."/>
            <person name="Hirose Y."/>
            <person name="Kanesaki Y."/>
            <person name="Higuchi S."/>
            <person name="Fujiwara T."/>
            <person name="Onuma R."/>
            <person name="Era A."/>
            <person name="Ohbayashi R."/>
            <person name="Uzuka A."/>
            <person name="Nozaki H."/>
            <person name="Yoshikawa H."/>
            <person name="Miyagishima S.Y."/>
        </authorList>
    </citation>
    <scope>NUCLEOTIDE SEQUENCE [LARGE SCALE GENOMIC DNA]</scope>
    <source>
        <strain evidence="11 12">NIES-2499</strain>
    </source>
</reference>
<dbReference type="AlphaFoldDB" id="A0A250X5X4"/>
<feature type="active site" description="Proton acceptor" evidence="6">
    <location>
        <position position="130"/>
    </location>
</feature>
<keyword evidence="4" id="KW-0418">Kinase</keyword>
<evidence type="ECO:0000313" key="12">
    <source>
        <dbReference type="Proteomes" id="UP000232323"/>
    </source>
</evidence>
<proteinExistence type="predicted"/>
<evidence type="ECO:0000256" key="3">
    <source>
        <dbReference type="ARBA" id="ARBA00022741"/>
    </source>
</evidence>
<dbReference type="GO" id="GO:0004674">
    <property type="term" value="F:protein serine/threonine kinase activity"/>
    <property type="evidence" value="ECO:0007669"/>
    <property type="project" value="UniProtKB-KW"/>
</dbReference>
<keyword evidence="3 7" id="KW-0547">Nucleotide-binding</keyword>
<dbReference type="InterPro" id="IPR008271">
    <property type="entry name" value="Ser/Thr_kinase_AS"/>
</dbReference>
<protein>
    <recommendedName>
        <fullName evidence="10">Protein kinase domain-containing protein</fullName>
    </recommendedName>
</protein>
<evidence type="ECO:0000256" key="2">
    <source>
        <dbReference type="ARBA" id="ARBA00022679"/>
    </source>
</evidence>
<evidence type="ECO:0000256" key="6">
    <source>
        <dbReference type="PIRSR" id="PIRSR630616-1"/>
    </source>
</evidence>
<dbReference type="SUPFAM" id="SSF56112">
    <property type="entry name" value="Protein kinase-like (PK-like)"/>
    <property type="match status" value="1"/>
</dbReference>
<name>A0A250X5X4_9CHLO</name>
<dbReference type="STRING" id="1157962.A0A250X5X4"/>
<feature type="cross-link" description="Glycyl lysine isopeptide (Lys-Gly) (interchain with G-Cter in SUMO2)" evidence="8">
    <location>
        <position position="132"/>
    </location>
</feature>
<evidence type="ECO:0000256" key="4">
    <source>
        <dbReference type="ARBA" id="ARBA00022777"/>
    </source>
</evidence>
<feature type="binding site" evidence="7">
    <location>
        <position position="148"/>
    </location>
    <ligand>
        <name>ATP</name>
        <dbReference type="ChEBI" id="CHEBI:30616"/>
    </ligand>
</feature>
<evidence type="ECO:0000256" key="8">
    <source>
        <dbReference type="PIRSR" id="PIRSR630616-3"/>
    </source>
</evidence>
<feature type="domain" description="Protein kinase" evidence="10">
    <location>
        <begin position="1"/>
        <end position="170"/>
    </location>
</feature>
<comment type="caution">
    <text evidence="11">The sequence shown here is derived from an EMBL/GenBank/DDBJ whole genome shotgun (WGS) entry which is preliminary data.</text>
</comment>
<dbReference type="Pfam" id="PF00069">
    <property type="entry name" value="Pkinase"/>
    <property type="match status" value="1"/>
</dbReference>
<dbReference type="PROSITE" id="PS50011">
    <property type="entry name" value="PROTEIN_KINASE_DOM"/>
    <property type="match status" value="1"/>
</dbReference>
<keyword evidence="1" id="KW-0723">Serine/threonine-protein kinase</keyword>
<evidence type="ECO:0000256" key="5">
    <source>
        <dbReference type="ARBA" id="ARBA00022840"/>
    </source>
</evidence>
<dbReference type="PROSITE" id="PS00108">
    <property type="entry name" value="PROTEIN_KINASE_ST"/>
    <property type="match status" value="1"/>
</dbReference>
<evidence type="ECO:0000256" key="1">
    <source>
        <dbReference type="ARBA" id="ARBA00022527"/>
    </source>
</evidence>
<evidence type="ECO:0000256" key="7">
    <source>
        <dbReference type="PIRSR" id="PIRSR630616-2"/>
    </source>
</evidence>
<keyword evidence="5 7" id="KW-0067">ATP-binding</keyword>
<sequence length="170" mass="18126">MLASCQLQEDLPVSGTEEEALQGSACSNSSHQGPDANSGTPAANGGTAQQEGAAKPTSDDVSGRDRAHKKVPDTSKAVVIVVEWAQKGDHFRLTCQNGGLLNETKAINLVLCPLLKALQYLHSQGIVHRDVKPENLVMDEAMVLKLADFGLSVDITEERANTRAGTLDYM</sequence>
<dbReference type="Proteomes" id="UP000232323">
    <property type="component" value="Unassembled WGS sequence"/>
</dbReference>